<dbReference type="Gramene" id="Psat03G0050700-T1">
    <property type="protein sequence ID" value="KAI5424344.1"/>
    <property type="gene ID" value="KIW84_030507"/>
</dbReference>
<name>A0A9D5AZJ7_PEA</name>
<protein>
    <submittedName>
        <fullName evidence="2">Uncharacterized protein</fullName>
    </submittedName>
</protein>
<proteinExistence type="predicted"/>
<reference evidence="2 3" key="1">
    <citation type="journal article" date="2022" name="Nat. Genet.">
        <title>Improved pea reference genome and pan-genome highlight genomic features and evolutionary characteristics.</title>
        <authorList>
            <person name="Yang T."/>
            <person name="Liu R."/>
            <person name="Luo Y."/>
            <person name="Hu S."/>
            <person name="Wang D."/>
            <person name="Wang C."/>
            <person name="Pandey M.K."/>
            <person name="Ge S."/>
            <person name="Xu Q."/>
            <person name="Li N."/>
            <person name="Li G."/>
            <person name="Huang Y."/>
            <person name="Saxena R.K."/>
            <person name="Ji Y."/>
            <person name="Li M."/>
            <person name="Yan X."/>
            <person name="He Y."/>
            <person name="Liu Y."/>
            <person name="Wang X."/>
            <person name="Xiang C."/>
            <person name="Varshney R.K."/>
            <person name="Ding H."/>
            <person name="Gao S."/>
            <person name="Zong X."/>
        </authorList>
    </citation>
    <scope>NUCLEOTIDE SEQUENCE [LARGE SCALE GENOMIC DNA]</scope>
    <source>
        <strain evidence="2 3">cv. Zhongwan 6</strain>
    </source>
</reference>
<dbReference type="EMBL" id="JAMSHJ010000003">
    <property type="protein sequence ID" value="KAI5424344.1"/>
    <property type="molecule type" value="Genomic_DNA"/>
</dbReference>
<dbReference type="AlphaFoldDB" id="A0A9D5AZJ7"/>
<comment type="caution">
    <text evidence="2">The sequence shown here is derived from an EMBL/GenBank/DDBJ whole genome shotgun (WGS) entry which is preliminary data.</text>
</comment>
<keyword evidence="3" id="KW-1185">Reference proteome</keyword>
<organism evidence="2 3">
    <name type="scientific">Pisum sativum</name>
    <name type="common">Garden pea</name>
    <name type="synonym">Lathyrus oleraceus</name>
    <dbReference type="NCBI Taxonomy" id="3888"/>
    <lineage>
        <taxon>Eukaryota</taxon>
        <taxon>Viridiplantae</taxon>
        <taxon>Streptophyta</taxon>
        <taxon>Embryophyta</taxon>
        <taxon>Tracheophyta</taxon>
        <taxon>Spermatophyta</taxon>
        <taxon>Magnoliopsida</taxon>
        <taxon>eudicotyledons</taxon>
        <taxon>Gunneridae</taxon>
        <taxon>Pentapetalae</taxon>
        <taxon>rosids</taxon>
        <taxon>fabids</taxon>
        <taxon>Fabales</taxon>
        <taxon>Fabaceae</taxon>
        <taxon>Papilionoideae</taxon>
        <taxon>50 kb inversion clade</taxon>
        <taxon>NPAAA clade</taxon>
        <taxon>Hologalegina</taxon>
        <taxon>IRL clade</taxon>
        <taxon>Fabeae</taxon>
        <taxon>Lathyrus</taxon>
    </lineage>
</organism>
<evidence type="ECO:0000313" key="3">
    <source>
        <dbReference type="Proteomes" id="UP001058974"/>
    </source>
</evidence>
<feature type="compositionally biased region" description="Basic and acidic residues" evidence="1">
    <location>
        <begin position="125"/>
        <end position="151"/>
    </location>
</feature>
<dbReference type="Proteomes" id="UP001058974">
    <property type="component" value="Chromosome 3"/>
</dbReference>
<evidence type="ECO:0000313" key="2">
    <source>
        <dbReference type="EMBL" id="KAI5424344.1"/>
    </source>
</evidence>
<sequence length="201" mass="22356">MEDQGETPTPYITRPSSEYHLAPLSDVSTSSSSAASPNRRNVDYELNTLKREVIALSHVIQDQNDRVAEQMDHLFQEAEHNITNLTERMIELHMGLEDMSQYMNTMGIPPPPHYGCEGYGRGRAETEENKSLTKDVAAETEKNESLTKDVAAEAEENESLTENVVSLSLGDALAQPKNRRKLALSPPQPAIPRRSSRTHVG</sequence>
<gene>
    <name evidence="2" type="ORF">KIW84_030507</name>
</gene>
<feature type="region of interest" description="Disordered" evidence="1">
    <location>
        <begin position="125"/>
        <end position="162"/>
    </location>
</feature>
<accession>A0A9D5AZJ7</accession>
<feature type="region of interest" description="Disordered" evidence="1">
    <location>
        <begin position="1"/>
        <end position="39"/>
    </location>
</feature>
<feature type="region of interest" description="Disordered" evidence="1">
    <location>
        <begin position="177"/>
        <end position="201"/>
    </location>
</feature>
<evidence type="ECO:0000256" key="1">
    <source>
        <dbReference type="SAM" id="MobiDB-lite"/>
    </source>
</evidence>